<dbReference type="RefSeq" id="WP_344003115.1">
    <property type="nucleotide sequence ID" value="NZ_BAAAMY010000001.1"/>
</dbReference>
<evidence type="ECO:0000256" key="2">
    <source>
        <dbReference type="SAM" id="SignalP"/>
    </source>
</evidence>
<evidence type="ECO:0008006" key="5">
    <source>
        <dbReference type="Google" id="ProtNLM"/>
    </source>
</evidence>
<sequence>MNRRAAVTLTGLLTTTLLLAGCGGDDADTADGGAEAGAADHSSMDVMAMNDPDATPAYDVDGAAEGAFTVLDSAPPGSEDVAGEAWLAQDGGTTVSVELSGLEPGATYMAHLHAEPCGTDDGGPHFQFEVGGEEVPPNEVHLGLEADDEGNATATTTNDREVGDGAPSIVVHPTDLPDNRLVCADF</sequence>
<keyword evidence="4" id="KW-1185">Reference proteome</keyword>
<dbReference type="PROSITE" id="PS51257">
    <property type="entry name" value="PROKAR_LIPOPROTEIN"/>
    <property type="match status" value="1"/>
</dbReference>
<reference evidence="4" key="1">
    <citation type="journal article" date="2019" name="Int. J. Syst. Evol. Microbiol.">
        <title>The Global Catalogue of Microorganisms (GCM) 10K type strain sequencing project: providing services to taxonomists for standard genome sequencing and annotation.</title>
        <authorList>
            <consortium name="The Broad Institute Genomics Platform"/>
            <consortium name="The Broad Institute Genome Sequencing Center for Infectious Disease"/>
            <person name="Wu L."/>
            <person name="Ma J."/>
        </authorList>
    </citation>
    <scope>NUCLEOTIDE SEQUENCE [LARGE SCALE GENOMIC DNA]</scope>
    <source>
        <strain evidence="4">JCM 14046</strain>
    </source>
</reference>
<accession>A0ABP5A8I4</accession>
<feature type="signal peptide" evidence="2">
    <location>
        <begin position="1"/>
        <end position="20"/>
    </location>
</feature>
<organism evidence="3 4">
    <name type="scientific">Nocardioides lentus</name>
    <dbReference type="NCBI Taxonomy" id="338077"/>
    <lineage>
        <taxon>Bacteria</taxon>
        <taxon>Bacillati</taxon>
        <taxon>Actinomycetota</taxon>
        <taxon>Actinomycetes</taxon>
        <taxon>Propionibacteriales</taxon>
        <taxon>Nocardioidaceae</taxon>
        <taxon>Nocardioides</taxon>
    </lineage>
</organism>
<comment type="caution">
    <text evidence="3">The sequence shown here is derived from an EMBL/GenBank/DDBJ whole genome shotgun (WGS) entry which is preliminary data.</text>
</comment>
<proteinExistence type="inferred from homology"/>
<protein>
    <recommendedName>
        <fullName evidence="5">Superoxide dismutase family protein</fullName>
    </recommendedName>
</protein>
<dbReference type="Gene3D" id="2.60.40.200">
    <property type="entry name" value="Superoxide dismutase, copper/zinc binding domain"/>
    <property type="match status" value="1"/>
</dbReference>
<evidence type="ECO:0000256" key="1">
    <source>
        <dbReference type="ARBA" id="ARBA00010457"/>
    </source>
</evidence>
<dbReference type="Proteomes" id="UP001501612">
    <property type="component" value="Unassembled WGS sequence"/>
</dbReference>
<comment type="similarity">
    <text evidence="1">Belongs to the Cu-Zn superoxide dismutase family.</text>
</comment>
<name>A0ABP5A8I4_9ACTN</name>
<dbReference type="EMBL" id="BAAAMY010000001">
    <property type="protein sequence ID" value="GAA1906839.1"/>
    <property type="molecule type" value="Genomic_DNA"/>
</dbReference>
<dbReference type="InterPro" id="IPR036423">
    <property type="entry name" value="SOD-like_Cu/Zn_dom_sf"/>
</dbReference>
<keyword evidence="2" id="KW-0732">Signal</keyword>
<evidence type="ECO:0000313" key="3">
    <source>
        <dbReference type="EMBL" id="GAA1906839.1"/>
    </source>
</evidence>
<gene>
    <name evidence="3" type="ORF">GCM10009737_04540</name>
</gene>
<evidence type="ECO:0000313" key="4">
    <source>
        <dbReference type="Proteomes" id="UP001501612"/>
    </source>
</evidence>
<dbReference type="SUPFAM" id="SSF49329">
    <property type="entry name" value="Cu,Zn superoxide dismutase-like"/>
    <property type="match status" value="1"/>
</dbReference>
<feature type="chain" id="PRO_5046099267" description="Superoxide dismutase family protein" evidence="2">
    <location>
        <begin position="21"/>
        <end position="186"/>
    </location>
</feature>